<evidence type="ECO:0000256" key="1">
    <source>
        <dbReference type="SAM" id="MobiDB-lite"/>
    </source>
</evidence>
<evidence type="ECO:0000256" key="2">
    <source>
        <dbReference type="SAM" id="Phobius"/>
    </source>
</evidence>
<dbReference type="PANTHER" id="PTHR34189:SF18">
    <property type="entry name" value="SERINE_THREONINE-KINASE RLCKVII PROTEIN"/>
    <property type="match status" value="1"/>
</dbReference>
<evidence type="ECO:0000313" key="4">
    <source>
        <dbReference type="Proteomes" id="UP000447434"/>
    </source>
</evidence>
<keyword evidence="2" id="KW-1133">Transmembrane helix</keyword>
<keyword evidence="2" id="KW-0812">Transmembrane</keyword>
<dbReference type="OrthoDB" id="1191655at2759"/>
<organism evidence="3 4">
    <name type="scientific">Lupinus albus</name>
    <name type="common">White lupine</name>
    <name type="synonym">Lupinus termis</name>
    <dbReference type="NCBI Taxonomy" id="3870"/>
    <lineage>
        <taxon>Eukaryota</taxon>
        <taxon>Viridiplantae</taxon>
        <taxon>Streptophyta</taxon>
        <taxon>Embryophyta</taxon>
        <taxon>Tracheophyta</taxon>
        <taxon>Spermatophyta</taxon>
        <taxon>Magnoliopsida</taxon>
        <taxon>eudicotyledons</taxon>
        <taxon>Gunneridae</taxon>
        <taxon>Pentapetalae</taxon>
        <taxon>rosids</taxon>
        <taxon>fabids</taxon>
        <taxon>Fabales</taxon>
        <taxon>Fabaceae</taxon>
        <taxon>Papilionoideae</taxon>
        <taxon>50 kb inversion clade</taxon>
        <taxon>genistoids sensu lato</taxon>
        <taxon>core genistoids</taxon>
        <taxon>Genisteae</taxon>
        <taxon>Lupinus</taxon>
    </lineage>
</organism>
<reference evidence="4" key="1">
    <citation type="journal article" date="2020" name="Nat. Commun.">
        <title>Genome sequence of the cluster root forming white lupin.</title>
        <authorList>
            <person name="Hufnagel B."/>
            <person name="Marques A."/>
            <person name="Soriano A."/>
            <person name="Marques L."/>
            <person name="Divol F."/>
            <person name="Doumas P."/>
            <person name="Sallet E."/>
            <person name="Mancinotti D."/>
            <person name="Carrere S."/>
            <person name="Marande W."/>
            <person name="Arribat S."/>
            <person name="Keller J."/>
            <person name="Huneau C."/>
            <person name="Blein T."/>
            <person name="Aime D."/>
            <person name="Laguerre M."/>
            <person name="Taylor J."/>
            <person name="Schubert V."/>
            <person name="Nelson M."/>
            <person name="Geu-Flores F."/>
            <person name="Crespi M."/>
            <person name="Gallardo-Guerrero K."/>
            <person name="Delaux P.-M."/>
            <person name="Salse J."/>
            <person name="Berges H."/>
            <person name="Guyot R."/>
            <person name="Gouzy J."/>
            <person name="Peret B."/>
        </authorList>
    </citation>
    <scope>NUCLEOTIDE SEQUENCE [LARGE SCALE GENOMIC DNA]</scope>
    <source>
        <strain evidence="4">cv. Amiga</strain>
    </source>
</reference>
<protein>
    <submittedName>
        <fullName evidence="3">Uncharacterized protein</fullName>
    </submittedName>
</protein>
<sequence length="94" mass="11010">MQLRSANSNSRGSGEEQHSSTNINGVQRIKSGDIDFLDGLPLYHRRSAAVRRNSSWSRSLEIWFHVILVILLLCIFFLWWFSFPGILSIFYHRR</sequence>
<dbReference type="AlphaFoldDB" id="A0A6A4QPI1"/>
<accession>A0A6A4QPI1</accession>
<feature type="transmembrane region" description="Helical" evidence="2">
    <location>
        <begin position="62"/>
        <end position="91"/>
    </location>
</feature>
<feature type="region of interest" description="Disordered" evidence="1">
    <location>
        <begin position="1"/>
        <end position="26"/>
    </location>
</feature>
<gene>
    <name evidence="3" type="ORF">Lalb_Chr03g0027011</name>
</gene>
<evidence type="ECO:0000313" key="3">
    <source>
        <dbReference type="EMBL" id="KAE9616645.1"/>
    </source>
</evidence>
<dbReference type="EMBL" id="WOCE01000003">
    <property type="protein sequence ID" value="KAE9616645.1"/>
    <property type="molecule type" value="Genomic_DNA"/>
</dbReference>
<keyword evidence="4" id="KW-1185">Reference proteome</keyword>
<comment type="caution">
    <text evidence="3">The sequence shown here is derived from an EMBL/GenBank/DDBJ whole genome shotgun (WGS) entry which is preliminary data.</text>
</comment>
<keyword evidence="2" id="KW-0472">Membrane</keyword>
<name>A0A6A4QPI1_LUPAL</name>
<dbReference type="Proteomes" id="UP000447434">
    <property type="component" value="Chromosome 3"/>
</dbReference>
<proteinExistence type="predicted"/>
<dbReference type="PANTHER" id="PTHR34189">
    <property type="entry name" value="TRANSMEMBRANE PROTEIN"/>
    <property type="match status" value="1"/>
</dbReference>
<feature type="compositionally biased region" description="Polar residues" evidence="1">
    <location>
        <begin position="1"/>
        <end position="12"/>
    </location>
</feature>